<keyword evidence="10 14" id="KW-1133">Transmembrane helix</keyword>
<dbReference type="Gene3D" id="3.40.50.620">
    <property type="entry name" value="HUPs"/>
    <property type="match status" value="1"/>
</dbReference>
<comment type="subcellular location">
    <subcellularLocation>
        <location evidence="2">Membrane</location>
        <topology evidence="2">Multi-pass membrane protein</topology>
    </subcellularLocation>
</comment>
<evidence type="ECO:0000256" key="4">
    <source>
        <dbReference type="ARBA" id="ARBA00022553"/>
    </source>
</evidence>
<dbReference type="PRINTS" id="PR00344">
    <property type="entry name" value="BCTRLSENSOR"/>
</dbReference>
<dbReference type="Gene3D" id="1.10.287.130">
    <property type="match status" value="1"/>
</dbReference>
<organism evidence="16 17">
    <name type="scientific">Usitatibacter rugosus</name>
    <dbReference type="NCBI Taxonomy" id="2732067"/>
    <lineage>
        <taxon>Bacteria</taxon>
        <taxon>Pseudomonadati</taxon>
        <taxon>Pseudomonadota</taxon>
        <taxon>Betaproteobacteria</taxon>
        <taxon>Nitrosomonadales</taxon>
        <taxon>Usitatibacteraceae</taxon>
        <taxon>Usitatibacter</taxon>
    </lineage>
</organism>
<evidence type="ECO:0000256" key="5">
    <source>
        <dbReference type="ARBA" id="ARBA00022679"/>
    </source>
</evidence>
<evidence type="ECO:0000256" key="2">
    <source>
        <dbReference type="ARBA" id="ARBA00004141"/>
    </source>
</evidence>
<dbReference type="GO" id="GO:0005737">
    <property type="term" value="C:cytoplasm"/>
    <property type="evidence" value="ECO:0007669"/>
    <property type="project" value="UniProtKB-ARBA"/>
</dbReference>
<dbReference type="EMBL" id="CP053069">
    <property type="protein sequence ID" value="QJR12227.1"/>
    <property type="molecule type" value="Genomic_DNA"/>
</dbReference>
<dbReference type="CDD" id="cd00082">
    <property type="entry name" value="HisKA"/>
    <property type="match status" value="1"/>
</dbReference>
<dbReference type="CDD" id="cd00075">
    <property type="entry name" value="HATPase"/>
    <property type="match status" value="1"/>
</dbReference>
<dbReference type="Gene3D" id="3.40.50.300">
    <property type="entry name" value="P-loop containing nucleotide triphosphate hydrolases"/>
    <property type="match status" value="1"/>
</dbReference>
<keyword evidence="9" id="KW-0067">ATP-binding</keyword>
<dbReference type="Proteomes" id="UP000501534">
    <property type="component" value="Chromosome"/>
</dbReference>
<dbReference type="FunFam" id="3.30.565.10:FF:000042">
    <property type="entry name" value="Two-component sensor histidine kinase KdpD"/>
    <property type="match status" value="1"/>
</dbReference>
<dbReference type="Pfam" id="PF02518">
    <property type="entry name" value="HATPase_c"/>
    <property type="match status" value="1"/>
</dbReference>
<dbReference type="InterPro" id="IPR052023">
    <property type="entry name" value="Histidine_kinase_KdpD"/>
</dbReference>
<dbReference type="InterPro" id="IPR003594">
    <property type="entry name" value="HATPase_dom"/>
</dbReference>
<dbReference type="SMART" id="SM00387">
    <property type="entry name" value="HATPase_c"/>
    <property type="match status" value="1"/>
</dbReference>
<dbReference type="InterPro" id="IPR003661">
    <property type="entry name" value="HisK_dim/P_dom"/>
</dbReference>
<dbReference type="InterPro" id="IPR004358">
    <property type="entry name" value="Sig_transdc_His_kin-like_C"/>
</dbReference>
<keyword evidence="6 14" id="KW-0812">Transmembrane</keyword>
<dbReference type="InterPro" id="IPR029016">
    <property type="entry name" value="GAF-like_dom_sf"/>
</dbReference>
<evidence type="ECO:0000256" key="14">
    <source>
        <dbReference type="SAM" id="Phobius"/>
    </source>
</evidence>
<evidence type="ECO:0000256" key="9">
    <source>
        <dbReference type="ARBA" id="ARBA00022840"/>
    </source>
</evidence>
<dbReference type="FunFam" id="3.40.50.300:FF:000483">
    <property type="entry name" value="Sensor histidine kinase KdpD"/>
    <property type="match status" value="1"/>
</dbReference>
<dbReference type="Gene3D" id="1.20.120.620">
    <property type="entry name" value="Backbone structure of the membrane domain of e. Coli histidine kinase receptor kdpd"/>
    <property type="match status" value="1"/>
</dbReference>
<keyword evidence="4" id="KW-0597">Phosphoprotein</keyword>
<dbReference type="Gene3D" id="3.30.565.10">
    <property type="entry name" value="Histidine kinase-like ATPase, C-terminal domain"/>
    <property type="match status" value="1"/>
</dbReference>
<comment type="function">
    <text evidence="13">Member of the two-component regulatory system KdpD/KdpE involved in the regulation of the kdp operon. KdpD may function as a membrane-associated protein kinase that phosphorylates KdpE in response to environmental signals.</text>
</comment>
<dbReference type="InterPro" id="IPR005467">
    <property type="entry name" value="His_kinase_dom"/>
</dbReference>
<keyword evidence="17" id="KW-1185">Reference proteome</keyword>
<evidence type="ECO:0000256" key="10">
    <source>
        <dbReference type="ARBA" id="ARBA00022989"/>
    </source>
</evidence>
<evidence type="ECO:0000256" key="8">
    <source>
        <dbReference type="ARBA" id="ARBA00022777"/>
    </source>
</evidence>
<keyword evidence="7" id="KW-0547">Nucleotide-binding</keyword>
<accession>A0A6M4H332</accession>
<dbReference type="Pfam" id="PF00512">
    <property type="entry name" value="HisKA"/>
    <property type="match status" value="1"/>
</dbReference>
<protein>
    <recommendedName>
        <fullName evidence="3">histidine kinase</fullName>
        <ecNumber evidence="3">2.7.13.3</ecNumber>
    </recommendedName>
</protein>
<dbReference type="PANTHER" id="PTHR45569:SF1">
    <property type="entry name" value="SENSOR PROTEIN KDPD"/>
    <property type="match status" value="1"/>
</dbReference>
<comment type="catalytic activity">
    <reaction evidence="1">
        <text>ATP + protein L-histidine = ADP + protein N-phospho-L-histidine.</text>
        <dbReference type="EC" id="2.7.13.3"/>
    </reaction>
</comment>
<dbReference type="SUPFAM" id="SSF55874">
    <property type="entry name" value="ATPase domain of HSP90 chaperone/DNA topoisomerase II/histidine kinase"/>
    <property type="match status" value="1"/>
</dbReference>
<keyword evidence="12 14" id="KW-0472">Membrane</keyword>
<name>A0A6M4H332_9PROT</name>
<dbReference type="Pfam" id="PF13492">
    <property type="entry name" value="GAF_3"/>
    <property type="match status" value="1"/>
</dbReference>
<evidence type="ECO:0000259" key="15">
    <source>
        <dbReference type="PROSITE" id="PS50109"/>
    </source>
</evidence>
<dbReference type="SUPFAM" id="SSF52402">
    <property type="entry name" value="Adenine nucleotide alpha hydrolases-like"/>
    <property type="match status" value="1"/>
</dbReference>
<dbReference type="SUPFAM" id="SSF55781">
    <property type="entry name" value="GAF domain-like"/>
    <property type="match status" value="1"/>
</dbReference>
<evidence type="ECO:0000256" key="11">
    <source>
        <dbReference type="ARBA" id="ARBA00023012"/>
    </source>
</evidence>
<dbReference type="InterPro" id="IPR003852">
    <property type="entry name" value="Sig_transdc_His_kinase_KdpD_N"/>
</dbReference>
<dbReference type="Pfam" id="PF02702">
    <property type="entry name" value="KdpD"/>
    <property type="match status" value="1"/>
</dbReference>
<evidence type="ECO:0000313" key="16">
    <source>
        <dbReference type="EMBL" id="QJR12227.1"/>
    </source>
</evidence>
<dbReference type="InterPro" id="IPR027417">
    <property type="entry name" value="P-loop_NTPase"/>
</dbReference>
<evidence type="ECO:0000256" key="3">
    <source>
        <dbReference type="ARBA" id="ARBA00012438"/>
    </source>
</evidence>
<keyword evidence="5 16" id="KW-0808">Transferase</keyword>
<dbReference type="Gene3D" id="3.30.450.40">
    <property type="match status" value="1"/>
</dbReference>
<dbReference type="GO" id="GO:0000155">
    <property type="term" value="F:phosphorelay sensor kinase activity"/>
    <property type="evidence" value="ECO:0007669"/>
    <property type="project" value="InterPro"/>
</dbReference>
<keyword evidence="11" id="KW-0902">Two-component regulatory system</keyword>
<evidence type="ECO:0000256" key="6">
    <source>
        <dbReference type="ARBA" id="ARBA00022692"/>
    </source>
</evidence>
<dbReference type="SMART" id="SM00388">
    <property type="entry name" value="HisKA"/>
    <property type="match status" value="1"/>
</dbReference>
<proteinExistence type="predicted"/>
<dbReference type="InterPro" id="IPR038318">
    <property type="entry name" value="KdpD_sf"/>
</dbReference>
<dbReference type="EC" id="2.7.13.3" evidence="3"/>
<dbReference type="InterPro" id="IPR036890">
    <property type="entry name" value="HATPase_C_sf"/>
</dbReference>
<feature type="domain" description="Histidine kinase" evidence="15">
    <location>
        <begin position="674"/>
        <end position="888"/>
    </location>
</feature>
<keyword evidence="8" id="KW-0418">Kinase</keyword>
<feature type="transmembrane region" description="Helical" evidence="14">
    <location>
        <begin position="451"/>
        <end position="468"/>
    </location>
</feature>
<evidence type="ECO:0000313" key="17">
    <source>
        <dbReference type="Proteomes" id="UP000501534"/>
    </source>
</evidence>
<dbReference type="InterPro" id="IPR025201">
    <property type="entry name" value="KdpD_TM"/>
</dbReference>
<dbReference type="InterPro" id="IPR003018">
    <property type="entry name" value="GAF"/>
</dbReference>
<dbReference type="GO" id="GO:0005886">
    <property type="term" value="C:plasma membrane"/>
    <property type="evidence" value="ECO:0007669"/>
    <property type="project" value="TreeGrafter"/>
</dbReference>
<dbReference type="SUPFAM" id="SSF47384">
    <property type="entry name" value="Homodimeric domain of signal transducing histidine kinase"/>
    <property type="match status" value="1"/>
</dbReference>
<dbReference type="GO" id="GO:0005524">
    <property type="term" value="F:ATP binding"/>
    <property type="evidence" value="ECO:0007669"/>
    <property type="project" value="UniProtKB-KW"/>
</dbReference>
<dbReference type="RefSeq" id="WP_171094251.1">
    <property type="nucleotide sequence ID" value="NZ_CP053069.1"/>
</dbReference>
<evidence type="ECO:0000256" key="1">
    <source>
        <dbReference type="ARBA" id="ARBA00000085"/>
    </source>
</evidence>
<dbReference type="PROSITE" id="PS50109">
    <property type="entry name" value="HIS_KIN"/>
    <property type="match status" value="1"/>
</dbReference>
<reference evidence="16 17" key="1">
    <citation type="submission" date="2020-04" db="EMBL/GenBank/DDBJ databases">
        <title>Usitatibacter rugosus gen. nov., sp. nov. and Usitatibacter palustris sp. nov., novel members of Usitatibacteraceae fam. nov. within the order Nitrosomonadales isolated from soil.</title>
        <authorList>
            <person name="Huber K.J."/>
            <person name="Neumann-Schaal M."/>
            <person name="Geppert A."/>
            <person name="Luckner M."/>
            <person name="Wanner G."/>
            <person name="Overmann J."/>
        </authorList>
    </citation>
    <scope>NUCLEOTIDE SEQUENCE [LARGE SCALE GENOMIC DNA]</scope>
    <source>
        <strain evidence="16 17">0125_3</strain>
    </source>
</reference>
<gene>
    <name evidence="16" type="primary">kdpD</name>
    <name evidence="16" type="ORF">DSM104443_03312</name>
</gene>
<feature type="transmembrane region" description="Helical" evidence="14">
    <location>
        <begin position="405"/>
        <end position="423"/>
    </location>
</feature>
<evidence type="ECO:0000256" key="13">
    <source>
        <dbReference type="ARBA" id="ARBA00057300"/>
    </source>
</evidence>
<dbReference type="AlphaFoldDB" id="A0A6M4H332"/>
<dbReference type="InterPro" id="IPR036097">
    <property type="entry name" value="HisK_dim/P_sf"/>
</dbReference>
<feature type="transmembrane region" description="Helical" evidence="14">
    <location>
        <begin position="429"/>
        <end position="444"/>
    </location>
</feature>
<sequence>MNASRPDPDALLDRLKQEASDAARGKLRIFFGASAGVGKTYAMLATARRQRDEGRDVVVGLVETHGRRETAALLEGLELLPRKAVPHETGSVEEFDIDAALARRPSLLLVDELAHTNAPGSRHPKRWQDIEELLARGIDVFTTLNVQHLESLSDVIGGITGVKVWETVPDTFFDAADSVVLVDIPAEELLARLKEGKVYMPAQAEHAAANFFRKGNLMALRELALRRTAEAVEDDVQAYRADKDIEAVWKTQSAVLCAIGPGEGAEHVVRSAARLAGALGAEWHAVYVETSHLQRLRAPERERILRVVKLAQDLGARTAILTGSDVVQAIVDHARSTNVSTVVVGRGAVRAWRLRSLSDRIATAAEELDVVEIGRGAKDAGAPVVSSPTIAEEPDPKDRERRWRYAGTVVACLATTGIAALIFPYFEQANIVMVFLLGVVLAGVRWGRGPAVLAAVLNVVAFDFFFVPPRYSFAVSDFQYLLTFAVMLVVGLLTGQLAAGARFQARIAAHREERSRTLYEFARDLSGLLTTPQVIETAEAFMAAAFHAKVTVLVPDRTEARLHSPTAHGLTNPVDEVTAGWAYEHAKPAGAGTDTLPGNEYLFLPLKAPMRTRGVLAIRPERARHLLIPEQRRHYEAFAALTAIALERVHYVEVARDALVRIESERLRNSLLAALSHDLRTPLAALLGLAETLALTRPPLAEAQEKIAASIAGETRRLIALVNNLLDMARIQSGDVRLNLEWQPLEEVVGAALRAAASAMAAHPVHVDLPADLPLVQLDAVLFERVLVNLLENASKYTPPGTRVTIAARPAGERIEVTVSDDGPGLPRGREEAVFEKFARGEKESATPGVGLGLAIVRAIVEAHHGTIAAEAGRERGARFVISLPRGTPPTIAEPDA</sequence>
<dbReference type="GO" id="GO:0042802">
    <property type="term" value="F:identical protein binding"/>
    <property type="evidence" value="ECO:0007669"/>
    <property type="project" value="UniProtKB-ARBA"/>
</dbReference>
<evidence type="ECO:0000256" key="12">
    <source>
        <dbReference type="ARBA" id="ARBA00023136"/>
    </source>
</evidence>
<feature type="transmembrane region" description="Helical" evidence="14">
    <location>
        <begin position="480"/>
        <end position="501"/>
    </location>
</feature>
<dbReference type="Pfam" id="PF13493">
    <property type="entry name" value="DUF4118"/>
    <property type="match status" value="1"/>
</dbReference>
<evidence type="ECO:0000256" key="7">
    <source>
        <dbReference type="ARBA" id="ARBA00022741"/>
    </source>
</evidence>
<dbReference type="PANTHER" id="PTHR45569">
    <property type="entry name" value="SENSOR PROTEIN KDPD"/>
    <property type="match status" value="1"/>
</dbReference>
<dbReference type="KEGG" id="uru:DSM104443_03312"/>
<dbReference type="InterPro" id="IPR014729">
    <property type="entry name" value="Rossmann-like_a/b/a_fold"/>
</dbReference>